<reference evidence="2 3" key="1">
    <citation type="submission" date="2019-07" db="EMBL/GenBank/DDBJ databases">
        <title>Genome sequencing of lignin-degrading bacterial isolates.</title>
        <authorList>
            <person name="Gladden J."/>
        </authorList>
    </citation>
    <scope>NUCLEOTIDE SEQUENCE [LARGE SCALE GENOMIC DNA]</scope>
    <source>
        <strain evidence="2 3">J11</strain>
    </source>
</reference>
<proteinExistence type="predicted"/>
<comment type="caution">
    <text evidence="2">The sequence shown here is derived from an EMBL/GenBank/DDBJ whole genome shotgun (WGS) entry which is preliminary data.</text>
</comment>
<evidence type="ECO:0000313" key="3">
    <source>
        <dbReference type="Proteomes" id="UP000318141"/>
    </source>
</evidence>
<gene>
    <name evidence="2" type="ORF">L602_001600000010</name>
</gene>
<name>A0A562BRL7_9BURK</name>
<dbReference type="EMBL" id="VLJN01000008">
    <property type="protein sequence ID" value="TWG87520.1"/>
    <property type="molecule type" value="Genomic_DNA"/>
</dbReference>
<sequence length="662" mass="74041">MPGTTVASSFRNATDNFQCARALAGQFSQDDGGTRLTLARSCERGLPISFDVLRDTEYDGSIASSLQKTWDRVTDNLWSSRRTARNRLHSATNIKDWVVRELWAFSPGNAAREAESKRKDKQKTSTAAVSGSDVSEDVQGYPVHGPVTDRILRELWPDVPMEAPARPTVHSLQNLKLNCTAAERSFNTWLEYTDHAGPFNRENIDRRQTRIERNRLTLVYKFEGTPVQFTFEANKHSPRAMRDLHRLHRVATDKGARYQNLAGLVADFMVATVEDEVPARLHEYVQDHFVDSALLGPAAGSPKHQADPHKFLLAQPNGKLTRTARRAVDAAVKECSRACVERAREMARRWNEIAEGDRGDVLRAQLGVAFRAIAAQVPGHNNKHSFNKGDFSHDIPLQFGWEPDTHELPPTGAIIIHYRKEPAWGAKVLGFFRQKIFREPGPRSADRVVAMRWNDQRMVHLPNDPDGAATLARSLRLRKTLPDKLAAVAREVYLRPFHQEWLVEQRKFRNEVLAAAATGPLGIVPSGNGDEDNGNSNQRKLRELMGPLRVGRCTFADIEGSEDLLLDEDVHPGSPQNHVQAIGRRHVRLVHGGETMTLKSDEAAMAATVYGLLTGSPNVQDIRGMQAATTPDALALWKDAKLKFRVPRPPAPSQQRREPVPQ</sequence>
<dbReference type="Proteomes" id="UP000318141">
    <property type="component" value="Unassembled WGS sequence"/>
</dbReference>
<protein>
    <submittedName>
        <fullName evidence="2">Uncharacterized protein</fullName>
    </submittedName>
</protein>
<feature type="region of interest" description="Disordered" evidence="1">
    <location>
        <begin position="110"/>
        <end position="140"/>
    </location>
</feature>
<keyword evidence="3" id="KW-1185">Reference proteome</keyword>
<dbReference type="AlphaFoldDB" id="A0A562BRL7"/>
<evidence type="ECO:0000256" key="1">
    <source>
        <dbReference type="SAM" id="MobiDB-lite"/>
    </source>
</evidence>
<feature type="compositionally biased region" description="Polar residues" evidence="1">
    <location>
        <begin position="124"/>
        <end position="133"/>
    </location>
</feature>
<organism evidence="2 3">
    <name type="scientific">Cupriavidus gilardii J11</name>
    <dbReference type="NCBI Taxonomy" id="936133"/>
    <lineage>
        <taxon>Bacteria</taxon>
        <taxon>Pseudomonadati</taxon>
        <taxon>Pseudomonadota</taxon>
        <taxon>Betaproteobacteria</taxon>
        <taxon>Burkholderiales</taxon>
        <taxon>Burkholderiaceae</taxon>
        <taxon>Cupriavidus</taxon>
    </lineage>
</organism>
<accession>A0A562BRL7</accession>
<feature type="non-terminal residue" evidence="2">
    <location>
        <position position="662"/>
    </location>
</feature>
<evidence type="ECO:0000313" key="2">
    <source>
        <dbReference type="EMBL" id="TWG87520.1"/>
    </source>
</evidence>